<feature type="compositionally biased region" description="Acidic residues" evidence="3">
    <location>
        <begin position="646"/>
        <end position="658"/>
    </location>
</feature>
<dbReference type="PROSITE" id="PS50012">
    <property type="entry name" value="RCC1_3"/>
    <property type="match status" value="7"/>
</dbReference>
<evidence type="ECO:0000259" key="4">
    <source>
        <dbReference type="Pfam" id="PF25390"/>
    </source>
</evidence>
<dbReference type="Pfam" id="PF25390">
    <property type="entry name" value="WD40_RLD"/>
    <property type="match status" value="1"/>
</dbReference>
<feature type="compositionally biased region" description="Acidic residues" evidence="3">
    <location>
        <begin position="517"/>
        <end position="528"/>
    </location>
</feature>
<dbReference type="InterPro" id="IPR000408">
    <property type="entry name" value="Reg_chr_condens"/>
</dbReference>
<dbReference type="STRING" id="6832.A0A553NTS0"/>
<dbReference type="PANTHER" id="PTHR22872">
    <property type="entry name" value="BTK-BINDING PROTEIN-RELATED"/>
    <property type="match status" value="1"/>
</dbReference>
<dbReference type="PRINTS" id="PR00633">
    <property type="entry name" value="RCCNDNSATION"/>
</dbReference>
<dbReference type="PROSITE" id="PS00626">
    <property type="entry name" value="RCC1_2"/>
    <property type="match status" value="3"/>
</dbReference>
<protein>
    <recommendedName>
        <fullName evidence="4">RCC1-like domain-containing protein</fullName>
    </recommendedName>
</protein>
<evidence type="ECO:0000256" key="2">
    <source>
        <dbReference type="PROSITE-ProRule" id="PRU00235"/>
    </source>
</evidence>
<feature type="compositionally biased region" description="Basic and acidic residues" evidence="3">
    <location>
        <begin position="424"/>
        <end position="434"/>
    </location>
</feature>
<keyword evidence="6" id="KW-1185">Reference proteome</keyword>
<dbReference type="Gene3D" id="2.130.10.30">
    <property type="entry name" value="Regulator of chromosome condensation 1/beta-lactamase-inhibitor protein II"/>
    <property type="match status" value="1"/>
</dbReference>
<dbReference type="InterPro" id="IPR009091">
    <property type="entry name" value="RCC1/BLIP-II"/>
</dbReference>
<feature type="non-terminal residue" evidence="5">
    <location>
        <position position="699"/>
    </location>
</feature>
<feature type="repeat" description="RCC1" evidence="2">
    <location>
        <begin position="171"/>
        <end position="222"/>
    </location>
</feature>
<feature type="repeat" description="RCC1" evidence="2">
    <location>
        <begin position="64"/>
        <end position="115"/>
    </location>
</feature>
<organism evidence="5 6">
    <name type="scientific">Tigriopus californicus</name>
    <name type="common">Marine copepod</name>
    <dbReference type="NCBI Taxonomy" id="6832"/>
    <lineage>
        <taxon>Eukaryota</taxon>
        <taxon>Metazoa</taxon>
        <taxon>Ecdysozoa</taxon>
        <taxon>Arthropoda</taxon>
        <taxon>Crustacea</taxon>
        <taxon>Multicrustacea</taxon>
        <taxon>Hexanauplia</taxon>
        <taxon>Copepoda</taxon>
        <taxon>Harpacticoida</taxon>
        <taxon>Harpacticidae</taxon>
        <taxon>Tigriopus</taxon>
    </lineage>
</organism>
<sequence>MTDEMDSHNGLTLPELEVPESGVIFTFGKSKFAENAPSKFWIKKDLITQISCGDEHTAVVTHSGRLFTFGSNEWGQLGLGHNESVIKPSCVKALKPDKVILVACGKSHTIVYMESGRLLAFGSNADGQLGVGRTPEFTNRPLEITNEVIKEEVAQLAAGFSHTMALGQDSGQVYVWGNNVDGQLGLGEDAPETFYEPTLLEFSSRISQISCGYHHSAFITSPEGFLYVFGDGDDGKLGQGSQGADSESFSCDEPSKVNLPEKAVMVACGGSHTVVLTDVGHVYSFGLSTNGQLGLGTSILSARDPTLITSLANHFPGKLVHISCGENHTAVVSEDGHVFMFGDGRHGKLCLDVETMTNHFTPVYPSRFQGFQVQTAKCGGCHTMVFALPIPGYDFEKPLRDGINEALLENGHLDEDANPNARQIHRDSNQEKRLLPPIKPRQTLPSDPNEILHVGSDIIKVNGDESGPGYPDNQDESRHSAVPSSEEETDNVEDKSTKSPNQEEDDGGNTEKNGSDDQTEEQRQDDDNEGKTETARDQSEPETKTKATGKLTNFFSSLGVKKKSKATKPEQLTEAPSKNEDAPKEIKAKSSGDKVKNKKPKTVRFFSRSRADVNKSEESLQKSSENEDEAPSQGSSSAAKYKEEPGMFDDDDDNDDDDNAKSYESLGQENPDDNLEEESADDLNSSTRSMPNKPESHPE</sequence>
<accession>A0A553NTS0</accession>
<gene>
    <name evidence="5" type="ORF">TCAL_09626</name>
</gene>
<feature type="compositionally biased region" description="Basic and acidic residues" evidence="3">
    <location>
        <begin position="609"/>
        <end position="620"/>
    </location>
</feature>
<evidence type="ECO:0000256" key="1">
    <source>
        <dbReference type="ARBA" id="ARBA00022737"/>
    </source>
</evidence>
<dbReference type="InterPro" id="IPR058923">
    <property type="entry name" value="RCC1-like_dom"/>
</dbReference>
<dbReference type="EMBL" id="VCGU01000010">
    <property type="protein sequence ID" value="TRY68813.1"/>
    <property type="molecule type" value="Genomic_DNA"/>
</dbReference>
<feature type="repeat" description="RCC1" evidence="2">
    <location>
        <begin position="116"/>
        <end position="169"/>
    </location>
</feature>
<dbReference type="InterPro" id="IPR051625">
    <property type="entry name" value="Signaling_Regulatory_Domain"/>
</dbReference>
<keyword evidence="1" id="KW-0677">Repeat</keyword>
<name>A0A553NTS0_TIGCA</name>
<dbReference type="OMA" id="FTKCAIS"/>
<feature type="repeat" description="RCC1" evidence="2">
    <location>
        <begin position="336"/>
        <end position="389"/>
    </location>
</feature>
<feature type="compositionally biased region" description="Basic and acidic residues" evidence="3">
    <location>
        <begin position="529"/>
        <end position="545"/>
    </location>
</feature>
<evidence type="ECO:0000256" key="3">
    <source>
        <dbReference type="SAM" id="MobiDB-lite"/>
    </source>
</evidence>
<feature type="compositionally biased region" description="Acidic residues" evidence="3">
    <location>
        <begin position="670"/>
        <end position="681"/>
    </location>
</feature>
<dbReference type="PANTHER" id="PTHR22872:SF9">
    <property type="entry name" value="X-LINKED RETINITIS PIGMENTOSA GTPASE REGULATOR"/>
    <property type="match status" value="1"/>
</dbReference>
<dbReference type="Pfam" id="PF13540">
    <property type="entry name" value="RCC1_2"/>
    <property type="match status" value="1"/>
</dbReference>
<feature type="compositionally biased region" description="Basic and acidic residues" evidence="3">
    <location>
        <begin position="577"/>
        <end position="595"/>
    </location>
</feature>
<evidence type="ECO:0000313" key="6">
    <source>
        <dbReference type="Proteomes" id="UP000318571"/>
    </source>
</evidence>
<feature type="domain" description="RCC1-like" evidence="4">
    <location>
        <begin position="43"/>
        <end position="311"/>
    </location>
</feature>
<dbReference type="Proteomes" id="UP000318571">
    <property type="component" value="Chromosome 1"/>
</dbReference>
<proteinExistence type="predicted"/>
<feature type="repeat" description="RCC1" evidence="2">
    <location>
        <begin position="280"/>
        <end position="335"/>
    </location>
</feature>
<feature type="region of interest" description="Disordered" evidence="3">
    <location>
        <begin position="424"/>
        <end position="699"/>
    </location>
</feature>
<dbReference type="SUPFAM" id="SSF50985">
    <property type="entry name" value="RCC1/BLIP-II"/>
    <property type="match status" value="1"/>
</dbReference>
<feature type="repeat" description="RCC1" evidence="2">
    <location>
        <begin position="224"/>
        <end position="279"/>
    </location>
</feature>
<evidence type="ECO:0000313" key="5">
    <source>
        <dbReference type="EMBL" id="TRY68813.1"/>
    </source>
</evidence>
<comment type="caution">
    <text evidence="5">The sequence shown here is derived from an EMBL/GenBank/DDBJ whole genome shotgun (WGS) entry which is preliminary data.</text>
</comment>
<feature type="repeat" description="RCC1" evidence="2">
    <location>
        <begin position="22"/>
        <end position="63"/>
    </location>
</feature>
<dbReference type="AlphaFoldDB" id="A0A553NTS0"/>
<reference evidence="5 6" key="1">
    <citation type="journal article" date="2018" name="Nat. Ecol. Evol.">
        <title>Genomic signatures of mitonuclear coevolution across populations of Tigriopus californicus.</title>
        <authorList>
            <person name="Barreto F.S."/>
            <person name="Watson E.T."/>
            <person name="Lima T.G."/>
            <person name="Willett C.S."/>
            <person name="Edmands S."/>
            <person name="Li W."/>
            <person name="Burton R.S."/>
        </authorList>
    </citation>
    <scope>NUCLEOTIDE SEQUENCE [LARGE SCALE GENOMIC DNA]</scope>
    <source>
        <strain evidence="5 6">San Diego</strain>
    </source>
</reference>